<dbReference type="SUPFAM" id="SSF103515">
    <property type="entry name" value="Autotransporter"/>
    <property type="match status" value="1"/>
</dbReference>
<feature type="region of interest" description="Disordered" evidence="1">
    <location>
        <begin position="143"/>
        <end position="164"/>
    </location>
</feature>
<proteinExistence type="predicted"/>
<evidence type="ECO:0000313" key="3">
    <source>
        <dbReference type="EMBL" id="MBC9208079.1"/>
    </source>
</evidence>
<dbReference type="EMBL" id="JACTVA010000026">
    <property type="protein sequence ID" value="MBC9208079.1"/>
    <property type="molecule type" value="Genomic_DNA"/>
</dbReference>
<name>A0ABR7RND1_9PROT</name>
<feature type="domain" description="Autotransporter" evidence="2">
    <location>
        <begin position="1783"/>
        <end position="2062"/>
    </location>
</feature>
<dbReference type="InterPro" id="IPR005546">
    <property type="entry name" value="Autotransporte_beta"/>
</dbReference>
<sequence>MSRGNRNGTAGSAPRADLAGPCIPLPWRSTLALGAWAAGSVLLPGAAQAQCSTGANPAPPSPVQADFSNQTFGTAPPQPPYAVVSRGTVGCAGVDGGGNTPQSGSPGQPGAQITSTNTALTIIGGGNPDSGLQTFGAPITSIGGAGGQGGQENSEDGSATGASGGAGGVVTVSFDGTFVASPTSGPASFGINVVSGGGFGGRGGDSGTAGIYYKIGSPGGGGAAGGAATLVASGSVLAGDTGVVVRSFGGNGGNGGDAATVDKLDTTQGGDAGGGGAAGPAALQWRSGSVTASHIGLLAISTGGAGGTGGAAGWAESTTGGNGGAGGSGGTASVSLGGGTIAVDLAPYFSGGGGVHVQANGGTGGDGGVIGFGISATGGRGGTGGAGGAASATILGTIAFNGIDLPAVVSGQGVLLQSNGGGGGRGSNATGVVGQAGGGGFAGAGGSASLALGSATAAATIRTSGNYAHGALVQSVGGGGGNGGQARFNADGGAGAAGGNGGPVGIDAPNALVIATGRNSSALIAQSIGGGGGAGGDTNDINIGAQIAIGGNGGLGGDGGALQINLGPGVFAATNPLGGGGLLAQSIGGSGGVGGSASSKGVGLISMAIGGDAGGGGRGGQVSVVNGGLITTYGDHAAGFQVQSIGGGGGKGGSAFSFIAGALPLAAVSIGGRGGSGGPADRAFVTNGGQITTYGPNAAGVIIQSIGGGGGSGGAAAARSVDVSPSKYVPAISFSLAMGGQGGAGNTGGAAGITNTGLITTAGDAAMGVIVQSIGGGGGAGGDSTAAAYASGGQGGVSITVAVAVGGKGGTGGTGGNVLVINQGLVATMGQDAYGVFAQSIGGGGGAGGGGDATASSSNAKFSFSTSVAIGGQGGTGGDAGTVSLTNSGAITTRGDGADAVFAQSIGGGGGAAGGGTATASGGNLSIAVGVGGQGGAGGHGNAATVANSGSIVTRGTDAIGLSVQSIGGGGGKAGKGGATAGGVTPLSNAQALYDTLAAGLGFNQTVTKITDGILQIGQIGENIQATIDELRGILEQPQAGDPESGTSVNINVSVSVGGRGGAAGDGGAVSATNTGSIETFGAQSDGIYAQSVGGGGGSGGGASSTSAASDDTPVQTAIGVGGNAGGGGNGGTVTVVNGAGGNIVTQGVAAFGIFAQSVGGGGGEGSLAGTVSGSFKSLSVGVGGNGGGGGNGGAVSVTAAPGSSLTTSGKHGIGILAQSVGGGGGLVRTMTTDQTFDPAKIASNPQGRIGDLHGLVLDFGGKAGAAGQGGPVVVTTHAALTTLGLDAHGIVAQSIGGGGGMVVGGRAIVPPGGTGGQGGASGDGGSVTVNLASGTVLRTSGDGAFGVLAQSIGGGGGAGGDFSAVSRYQLGTTDAVKASTGNGGAVGIAATQARITTTGNFAPALFAQSIGGGGGLVNINTTDSTVTNVQARGTAGGSGAGGAVTVSLVDSLVVAAGLGSTGILAQSDGTSAGQILISLDQASSVSGGLPDSSARQDPSLQDAAAVRLLGGVANRIDNAGVIGRADSTGIAILANTPSGNTTVTNTGRVLGDVILSGGAGGTFDNRPGGALSAPGAIQLGGGTLRNDGTLFVGGAGTAGRTLLTGQLVQGASGRLVVETNHSGGATDQLLVAGRATLAGTVEVHPVVLANRAVTILSATDGLTTDPGLATTRTHLFRFDAAQSGGNSLQIQPVAEFTLAAASLGANQQRVAAHLQELWDSGASLDAGFTALAATPDGNAYNRALNSLSGQTVGAIAAFRYSTSHGFVANMLNECPTFEDASLPQQDHCVWGRAFGSYTNQDGTGDSLGYQARSWTFQTGAQRRVAQDWFVGASLAYESSQFRGDEGSSRVSGESLLAGASLRFQRGPWQLSGGVDLGYGWYDSKRMIAAGSFAATAQASPTAWHAGAHSRIAYQIPFDGWYLQPRLDLHLTYVRSGSYTETGAAPFNLSVDAEGSTLFSAVPAIELGGRIRRNEAAVLRPYVSAGVAAMAHDDWATRARFAGQPGSSGFRATTPIPDVLARFTLGADLLSGANWDFGVQYRLDAGDGYVSHAGIGRLAYRF</sequence>
<evidence type="ECO:0000313" key="4">
    <source>
        <dbReference type="Proteomes" id="UP000626026"/>
    </source>
</evidence>
<dbReference type="PROSITE" id="PS51208">
    <property type="entry name" value="AUTOTRANSPORTER"/>
    <property type="match status" value="1"/>
</dbReference>
<dbReference type="InterPro" id="IPR023193">
    <property type="entry name" value="EPSP_synthase_CS"/>
</dbReference>
<dbReference type="Gene3D" id="2.40.128.130">
    <property type="entry name" value="Autotransporter beta-domain"/>
    <property type="match status" value="1"/>
</dbReference>
<evidence type="ECO:0000256" key="1">
    <source>
        <dbReference type="SAM" id="MobiDB-lite"/>
    </source>
</evidence>
<feature type="compositionally biased region" description="Polar residues" evidence="1">
    <location>
        <begin position="100"/>
        <end position="113"/>
    </location>
</feature>
<feature type="region of interest" description="Disordered" evidence="1">
    <location>
        <begin position="1093"/>
        <end position="1113"/>
    </location>
</feature>
<protein>
    <submittedName>
        <fullName evidence="3">Autotransporter outer membrane beta-barrel domain-containing protein</fullName>
    </submittedName>
</protein>
<comment type="caution">
    <text evidence="3">The sequence shown here is derived from an EMBL/GenBank/DDBJ whole genome shotgun (WGS) entry which is preliminary data.</text>
</comment>
<keyword evidence="4" id="KW-1185">Reference proteome</keyword>
<reference evidence="3 4" key="1">
    <citation type="journal article" date="2013" name="Int. J. Syst. Evol. Microbiol.">
        <title>Roseomonas aerophila sp. nov., isolated from air.</title>
        <authorList>
            <person name="Kim S.J."/>
            <person name="Weon H.Y."/>
            <person name="Ahn J.H."/>
            <person name="Hong S.B."/>
            <person name="Seok S.J."/>
            <person name="Whang K.S."/>
            <person name="Kwon S.W."/>
        </authorList>
    </citation>
    <scope>NUCLEOTIDE SEQUENCE [LARGE SCALE GENOMIC DNA]</scope>
    <source>
        <strain evidence="3 4">NBRC 108923</strain>
    </source>
</reference>
<feature type="region of interest" description="Disordered" evidence="1">
    <location>
        <begin position="94"/>
        <end position="113"/>
    </location>
</feature>
<gene>
    <name evidence="3" type="ORF">IBL26_14635</name>
</gene>
<dbReference type="RefSeq" id="WP_187785243.1">
    <property type="nucleotide sequence ID" value="NZ_JACTVA010000026.1"/>
</dbReference>
<dbReference type="InterPro" id="IPR036709">
    <property type="entry name" value="Autotransporte_beta_dom_sf"/>
</dbReference>
<accession>A0ABR7RND1</accession>
<organism evidence="3 4">
    <name type="scientific">Teichococcus aerophilus</name>
    <dbReference type="NCBI Taxonomy" id="1224513"/>
    <lineage>
        <taxon>Bacteria</taxon>
        <taxon>Pseudomonadati</taxon>
        <taxon>Pseudomonadota</taxon>
        <taxon>Alphaproteobacteria</taxon>
        <taxon>Acetobacterales</taxon>
        <taxon>Roseomonadaceae</taxon>
        <taxon>Roseomonas</taxon>
    </lineage>
</organism>
<dbReference type="PROSITE" id="PS00104">
    <property type="entry name" value="EPSP_SYNTHASE_1"/>
    <property type="match status" value="1"/>
</dbReference>
<dbReference type="Proteomes" id="UP000626026">
    <property type="component" value="Unassembled WGS sequence"/>
</dbReference>
<dbReference type="SMART" id="SM00869">
    <property type="entry name" value="Autotransporter"/>
    <property type="match status" value="1"/>
</dbReference>
<feature type="compositionally biased region" description="Gly residues" evidence="1">
    <location>
        <begin position="1093"/>
        <end position="1103"/>
    </location>
</feature>
<evidence type="ECO:0000259" key="2">
    <source>
        <dbReference type="PROSITE" id="PS51208"/>
    </source>
</evidence>